<protein>
    <submittedName>
        <fullName evidence="1">Uncharacterized protein</fullName>
    </submittedName>
</protein>
<dbReference type="EMBL" id="LCYG01000128">
    <property type="protein sequence ID" value="KLK89680.1"/>
    <property type="molecule type" value="Genomic_DNA"/>
</dbReference>
<evidence type="ECO:0000313" key="1">
    <source>
        <dbReference type="EMBL" id="KLK89680.1"/>
    </source>
</evidence>
<dbReference type="OrthoDB" id="9906486at2"/>
<accession>A0A0H1R393</accession>
<dbReference type="Proteomes" id="UP000035489">
    <property type="component" value="Unassembled WGS sequence"/>
</dbReference>
<sequence length="98" mass="11717">MPKAPIPPDNIRNPPSKHYTHFVRNDANSISEVDFYYGPRYIGGKEGPWGRSDFLWTTLGNNTYKRDPADYHIEREEPLDEYVPPRFWVDPRWDYHHL</sequence>
<dbReference type="AlphaFoldDB" id="A0A0H1R393"/>
<evidence type="ECO:0000313" key="2">
    <source>
        <dbReference type="Proteomes" id="UP000035489"/>
    </source>
</evidence>
<keyword evidence="2" id="KW-1185">Reference proteome</keyword>
<dbReference type="PATRIC" id="fig|1225564.3.peg.753"/>
<reference evidence="1 2" key="1">
    <citation type="submission" date="2015-05" db="EMBL/GenBank/DDBJ databases">
        <title>Draft genome sequence of Microvirga vignae strain BR3299, a novel nitrogen fixing bacteria isolated from Brazil semi-aired region.</title>
        <authorList>
            <person name="Zilli J.E."/>
            <person name="Passos S.R."/>
            <person name="Leite J."/>
            <person name="Baldani J.I."/>
            <person name="Xavier G.R."/>
            <person name="Rumjaneck N.G."/>
            <person name="Simoes-Araujo J.L."/>
        </authorList>
    </citation>
    <scope>NUCLEOTIDE SEQUENCE [LARGE SCALE GENOMIC DNA]</scope>
    <source>
        <strain evidence="1 2">BR3299</strain>
    </source>
</reference>
<organism evidence="1 2">
    <name type="scientific">Microvirga vignae</name>
    <dbReference type="NCBI Taxonomy" id="1225564"/>
    <lineage>
        <taxon>Bacteria</taxon>
        <taxon>Pseudomonadati</taxon>
        <taxon>Pseudomonadota</taxon>
        <taxon>Alphaproteobacteria</taxon>
        <taxon>Hyphomicrobiales</taxon>
        <taxon>Methylobacteriaceae</taxon>
        <taxon>Microvirga</taxon>
    </lineage>
</organism>
<proteinExistence type="predicted"/>
<comment type="caution">
    <text evidence="1">The sequence shown here is derived from an EMBL/GenBank/DDBJ whole genome shotgun (WGS) entry which is preliminary data.</text>
</comment>
<gene>
    <name evidence="1" type="ORF">AA309_30020</name>
</gene>
<name>A0A0H1R393_9HYPH</name>
<dbReference type="RefSeq" id="WP_047192700.1">
    <property type="nucleotide sequence ID" value="NZ_LCYG01000128.1"/>
</dbReference>